<dbReference type="Proteomes" id="UP000215134">
    <property type="component" value="Chromosome 1"/>
</dbReference>
<dbReference type="CDD" id="cd08278">
    <property type="entry name" value="benzyl_alcohol_DH"/>
    <property type="match status" value="1"/>
</dbReference>
<evidence type="ECO:0000256" key="6">
    <source>
        <dbReference type="RuleBase" id="RU361277"/>
    </source>
</evidence>
<evidence type="ECO:0000256" key="4">
    <source>
        <dbReference type="ARBA" id="ARBA00022833"/>
    </source>
</evidence>
<feature type="domain" description="Enoyl reductase (ER)" evidence="7">
    <location>
        <begin position="48"/>
        <end position="383"/>
    </location>
</feature>
<dbReference type="InterPro" id="IPR013149">
    <property type="entry name" value="ADH-like_C"/>
</dbReference>
<dbReference type="PANTHER" id="PTHR43350:SF2">
    <property type="entry name" value="GROES-LIKE ZINC-BINDING ALCOHOL DEHYDROGENASE FAMILY PROTEIN"/>
    <property type="match status" value="1"/>
</dbReference>
<sequence length="386" mass="41843">MSRPAIWPSCPAVRRGNYNQKDLKHLLNGQKRMNEPRPHRAAVVSAEGAPLAFRRLRLRPPRADEVRVRLAACGICHTDLSCCAGAAAGSILGHEGAGIVEQIGSAVRSVQPGDAVVLSYQSCGRCPACLRQNPAHCEHFWRLNFAFQRLDGSSGYPAPLHGHFFGQSSFASHSLANERNLVKVPKELPLPVLAPLGCGLQTGAGTVINTLDVQAGQSLLIVGVGTVGMAALMAARIRRAAPIIALDIHPQRLRLASELGATAALHGEDPQLERQLRRLAPQLDHAVETSGDARLDRLARALLRPGGGMARLAGGPAMKLSHDRRVLSVIQGDAVPQRFIPWMIARWQDGQFPFDRLIRFYPFQDINRALAEAQAGLAIKAVLRWD</sequence>
<accession>A0A240BNT8</accession>
<keyword evidence="9" id="KW-1185">Reference proteome</keyword>
<gene>
    <name evidence="8" type="primary">xylB_2</name>
    <name evidence="8" type="ORF">SAMEA4384070_01489</name>
</gene>
<evidence type="ECO:0000256" key="2">
    <source>
        <dbReference type="ARBA" id="ARBA00008072"/>
    </source>
</evidence>
<dbReference type="EMBL" id="LT906479">
    <property type="protein sequence ID" value="SNV97042.1"/>
    <property type="molecule type" value="Genomic_DNA"/>
</dbReference>
<dbReference type="Pfam" id="PF00107">
    <property type="entry name" value="ADH_zinc_N"/>
    <property type="match status" value="1"/>
</dbReference>
<evidence type="ECO:0000256" key="3">
    <source>
        <dbReference type="ARBA" id="ARBA00022723"/>
    </source>
</evidence>
<dbReference type="AlphaFoldDB" id="A0A240BNT8"/>
<dbReference type="GO" id="GO:0018456">
    <property type="term" value="F:aryl-alcohol dehydrogenase (NAD+) activity"/>
    <property type="evidence" value="ECO:0007669"/>
    <property type="project" value="UniProtKB-EC"/>
</dbReference>
<dbReference type="KEGG" id="sfj:SAMEA4384070_1489"/>
<keyword evidence="5 8" id="KW-0560">Oxidoreductase</keyword>
<dbReference type="Gene3D" id="3.90.180.10">
    <property type="entry name" value="Medium-chain alcohol dehydrogenases, catalytic domain"/>
    <property type="match status" value="1"/>
</dbReference>
<dbReference type="EC" id="1.1.1.90" evidence="8"/>
<organism evidence="8 9">
    <name type="scientific">Serratia ficaria</name>
    <dbReference type="NCBI Taxonomy" id="61651"/>
    <lineage>
        <taxon>Bacteria</taxon>
        <taxon>Pseudomonadati</taxon>
        <taxon>Pseudomonadota</taxon>
        <taxon>Gammaproteobacteria</taxon>
        <taxon>Enterobacterales</taxon>
        <taxon>Yersiniaceae</taxon>
        <taxon>Serratia</taxon>
    </lineage>
</organism>
<dbReference type="SUPFAM" id="SSF51735">
    <property type="entry name" value="NAD(P)-binding Rossmann-fold domains"/>
    <property type="match status" value="1"/>
</dbReference>
<reference evidence="8 9" key="1">
    <citation type="submission" date="2017-06" db="EMBL/GenBank/DDBJ databases">
        <authorList>
            <consortium name="Pathogen Informatics"/>
        </authorList>
    </citation>
    <scope>NUCLEOTIDE SEQUENCE [LARGE SCALE GENOMIC DNA]</scope>
    <source>
        <strain evidence="8 9">NCTC12148</strain>
    </source>
</reference>
<name>A0A240BNT8_SERFI</name>
<comment type="cofactor">
    <cofactor evidence="1 6">
        <name>Zn(2+)</name>
        <dbReference type="ChEBI" id="CHEBI:29105"/>
    </cofactor>
</comment>
<dbReference type="InterPro" id="IPR013154">
    <property type="entry name" value="ADH-like_N"/>
</dbReference>
<keyword evidence="4 6" id="KW-0862">Zinc</keyword>
<evidence type="ECO:0000259" key="7">
    <source>
        <dbReference type="SMART" id="SM00829"/>
    </source>
</evidence>
<dbReference type="GO" id="GO:0008270">
    <property type="term" value="F:zinc ion binding"/>
    <property type="evidence" value="ECO:0007669"/>
    <property type="project" value="InterPro"/>
</dbReference>
<dbReference type="SMART" id="SM00829">
    <property type="entry name" value="PKS_ER"/>
    <property type="match status" value="1"/>
</dbReference>
<protein>
    <submittedName>
        <fullName evidence="8">Aryl-alcohol dehydrogenase</fullName>
        <ecNumber evidence="8">1.1.1.90</ecNumber>
    </submittedName>
</protein>
<proteinExistence type="inferred from homology"/>
<evidence type="ECO:0000256" key="5">
    <source>
        <dbReference type="ARBA" id="ARBA00023002"/>
    </source>
</evidence>
<comment type="similarity">
    <text evidence="2 6">Belongs to the zinc-containing alcohol dehydrogenase family.</text>
</comment>
<evidence type="ECO:0000313" key="8">
    <source>
        <dbReference type="EMBL" id="SNV97042.1"/>
    </source>
</evidence>
<evidence type="ECO:0000313" key="9">
    <source>
        <dbReference type="Proteomes" id="UP000215134"/>
    </source>
</evidence>
<dbReference type="Gene3D" id="3.40.50.720">
    <property type="entry name" value="NAD(P)-binding Rossmann-like Domain"/>
    <property type="match status" value="1"/>
</dbReference>
<dbReference type="SUPFAM" id="SSF50129">
    <property type="entry name" value="GroES-like"/>
    <property type="match status" value="1"/>
</dbReference>
<dbReference type="InterPro" id="IPR002328">
    <property type="entry name" value="ADH_Zn_CS"/>
</dbReference>
<dbReference type="PROSITE" id="PS00059">
    <property type="entry name" value="ADH_ZINC"/>
    <property type="match status" value="1"/>
</dbReference>
<dbReference type="STRING" id="1411141.GCA_001590885_02686"/>
<dbReference type="InterPro" id="IPR011032">
    <property type="entry name" value="GroES-like_sf"/>
</dbReference>
<dbReference type="InterPro" id="IPR036291">
    <property type="entry name" value="NAD(P)-bd_dom_sf"/>
</dbReference>
<dbReference type="PANTHER" id="PTHR43350">
    <property type="entry name" value="NAD-DEPENDENT ALCOHOL DEHYDROGENASE"/>
    <property type="match status" value="1"/>
</dbReference>
<evidence type="ECO:0000256" key="1">
    <source>
        <dbReference type="ARBA" id="ARBA00001947"/>
    </source>
</evidence>
<keyword evidence="3 6" id="KW-0479">Metal-binding</keyword>
<dbReference type="InterPro" id="IPR020843">
    <property type="entry name" value="ER"/>
</dbReference>
<dbReference type="Pfam" id="PF08240">
    <property type="entry name" value="ADH_N"/>
    <property type="match status" value="1"/>
</dbReference>